<dbReference type="EMBL" id="CAJVAS010000050">
    <property type="protein sequence ID" value="CAG7649719.1"/>
    <property type="molecule type" value="Genomic_DNA"/>
</dbReference>
<organism evidence="8 9">
    <name type="scientific">Paenibacillus solanacearum</name>
    <dbReference type="NCBI Taxonomy" id="2048548"/>
    <lineage>
        <taxon>Bacteria</taxon>
        <taxon>Bacillati</taxon>
        <taxon>Bacillota</taxon>
        <taxon>Bacilli</taxon>
        <taxon>Bacillales</taxon>
        <taxon>Paenibacillaceae</taxon>
        <taxon>Paenibacillus</taxon>
    </lineage>
</organism>
<keyword evidence="5 6" id="KW-0472">Membrane</keyword>
<evidence type="ECO:0000256" key="6">
    <source>
        <dbReference type="RuleBase" id="RU366058"/>
    </source>
</evidence>
<dbReference type="Pfam" id="PF09335">
    <property type="entry name" value="VTT_dom"/>
    <property type="match status" value="1"/>
</dbReference>
<feature type="domain" description="VTT" evidence="7">
    <location>
        <begin position="52"/>
        <end position="170"/>
    </location>
</feature>
<dbReference type="Proteomes" id="UP000693672">
    <property type="component" value="Unassembled WGS sequence"/>
</dbReference>
<evidence type="ECO:0000313" key="9">
    <source>
        <dbReference type="Proteomes" id="UP000693672"/>
    </source>
</evidence>
<keyword evidence="3 6" id="KW-0812">Transmembrane</keyword>
<comment type="caution">
    <text evidence="8">The sequence shown here is derived from an EMBL/GenBank/DDBJ whole genome shotgun (WGS) entry which is preliminary data.</text>
</comment>
<evidence type="ECO:0000313" key="8">
    <source>
        <dbReference type="EMBL" id="CAG7649719.1"/>
    </source>
</evidence>
<feature type="transmembrane region" description="Helical" evidence="6">
    <location>
        <begin position="180"/>
        <end position="200"/>
    </location>
</feature>
<name>A0A916K700_9BACL</name>
<evidence type="ECO:0000259" key="7">
    <source>
        <dbReference type="Pfam" id="PF09335"/>
    </source>
</evidence>
<dbReference type="PANTHER" id="PTHR12677:SF59">
    <property type="entry name" value="GOLGI APPARATUS MEMBRANE PROTEIN TVP38-RELATED"/>
    <property type="match status" value="1"/>
</dbReference>
<dbReference type="InterPro" id="IPR015414">
    <property type="entry name" value="TMEM64"/>
</dbReference>
<dbReference type="PANTHER" id="PTHR12677">
    <property type="entry name" value="GOLGI APPARATUS MEMBRANE PROTEIN TVP38-RELATED"/>
    <property type="match status" value="1"/>
</dbReference>
<evidence type="ECO:0000256" key="1">
    <source>
        <dbReference type="ARBA" id="ARBA00004651"/>
    </source>
</evidence>
<proteinExistence type="inferred from homology"/>
<keyword evidence="9" id="KW-1185">Reference proteome</keyword>
<comment type="similarity">
    <text evidence="6">Belongs to the TVP38/TMEM64 family.</text>
</comment>
<sequence>MKKWMLAAAYAAAVVASFYYKEELLEWVRYSDRSQLVPMTLLALFAALVPVIPYGIVAGLMGAKFGLVAGSFINLLASSAAAGIMFVLARYVLQRAAREFLSRFRRLDRFTAIYERNPFVGVLFARLIPIIPSAAVNVYSAITRMSWIAFMTATLIGKVPVMLIFAFVGEHVFSNMQTAAIAIGIYAAFLVVVYFSYRLWRKRPLSSKAMGKSPSEL</sequence>
<evidence type="ECO:0000256" key="3">
    <source>
        <dbReference type="ARBA" id="ARBA00022692"/>
    </source>
</evidence>
<evidence type="ECO:0000256" key="4">
    <source>
        <dbReference type="ARBA" id="ARBA00022989"/>
    </source>
</evidence>
<protein>
    <recommendedName>
        <fullName evidence="6">TVP38/TMEM64 family membrane protein</fullName>
    </recommendedName>
</protein>
<gene>
    <name evidence="8" type="ORF">PAESOLCIP111_05934</name>
</gene>
<dbReference type="InterPro" id="IPR032816">
    <property type="entry name" value="VTT_dom"/>
</dbReference>
<evidence type="ECO:0000256" key="2">
    <source>
        <dbReference type="ARBA" id="ARBA00022475"/>
    </source>
</evidence>
<comment type="subcellular location">
    <subcellularLocation>
        <location evidence="1 6">Cell membrane</location>
        <topology evidence="1 6">Multi-pass membrane protein</topology>
    </subcellularLocation>
</comment>
<comment type="caution">
    <text evidence="6">Lacks conserved residue(s) required for the propagation of feature annotation.</text>
</comment>
<feature type="transmembrane region" description="Helical" evidence="6">
    <location>
        <begin position="72"/>
        <end position="93"/>
    </location>
</feature>
<dbReference type="GO" id="GO:0005886">
    <property type="term" value="C:plasma membrane"/>
    <property type="evidence" value="ECO:0007669"/>
    <property type="project" value="UniProtKB-SubCell"/>
</dbReference>
<evidence type="ECO:0000256" key="5">
    <source>
        <dbReference type="ARBA" id="ARBA00023136"/>
    </source>
</evidence>
<feature type="transmembrane region" description="Helical" evidence="6">
    <location>
        <begin position="41"/>
        <end position="60"/>
    </location>
</feature>
<dbReference type="RefSeq" id="WP_218095618.1">
    <property type="nucleotide sequence ID" value="NZ_CAJVAS010000050.1"/>
</dbReference>
<keyword evidence="4 6" id="KW-1133">Transmembrane helix</keyword>
<accession>A0A916K700</accession>
<feature type="transmembrane region" description="Helical" evidence="6">
    <location>
        <begin position="147"/>
        <end position="168"/>
    </location>
</feature>
<keyword evidence="2 6" id="KW-1003">Cell membrane</keyword>
<reference evidence="8" key="1">
    <citation type="submission" date="2021-06" db="EMBL/GenBank/DDBJ databases">
        <authorList>
            <person name="Criscuolo A."/>
        </authorList>
    </citation>
    <scope>NUCLEOTIDE SEQUENCE</scope>
    <source>
        <strain evidence="8">CIP111600</strain>
    </source>
</reference>
<dbReference type="AlphaFoldDB" id="A0A916K700"/>